<gene>
    <name evidence="2" type="ORF">IU514_06490</name>
</gene>
<evidence type="ECO:0000313" key="2">
    <source>
        <dbReference type="EMBL" id="MBF6023670.1"/>
    </source>
</evidence>
<evidence type="ECO:0000313" key="3">
    <source>
        <dbReference type="Proteomes" id="UP001429984"/>
    </source>
</evidence>
<proteinExistence type="predicted"/>
<keyword evidence="1" id="KW-0472">Membrane</keyword>
<accession>A0ABS0B992</accession>
<feature type="transmembrane region" description="Helical" evidence="1">
    <location>
        <begin position="107"/>
        <end position="126"/>
    </location>
</feature>
<keyword evidence="1" id="KW-1133">Transmembrane helix</keyword>
<sequence length="278" mass="30374">MRQIFSSPRLENVEAVAQMLTDAGIEVRITDGRTYKGALRGNFRYSDDSSPRPAVWVIKSEDQLKARELLRDNGLIDTTRGESAYTLPVFRTEEQTRTKTPQQKRMFRIKMGLIAGIVIVLAMTMVRTISDKPAPAPAPPELATGPFDGSVAPTLAPIAQAVFASQIADANVPVLCLAVDGKDAPASMINALKTPGRTVVPASQCVRIADSDMGSFQKSTGQAAMMLDVNAFRPSAPDAGQIEYSAYHHRMFARYKTLEVRRVNGAWQVTRVLKHVAT</sequence>
<dbReference type="Proteomes" id="UP001429984">
    <property type="component" value="Unassembled WGS sequence"/>
</dbReference>
<organism evidence="2 3">
    <name type="scientific">Lysobacter niastensis</name>
    <dbReference type="NCBI Taxonomy" id="380629"/>
    <lineage>
        <taxon>Bacteria</taxon>
        <taxon>Pseudomonadati</taxon>
        <taxon>Pseudomonadota</taxon>
        <taxon>Gammaproteobacteria</taxon>
        <taxon>Lysobacterales</taxon>
        <taxon>Lysobacteraceae</taxon>
        <taxon>Lysobacter</taxon>
    </lineage>
</organism>
<evidence type="ECO:0000256" key="1">
    <source>
        <dbReference type="SAM" id="Phobius"/>
    </source>
</evidence>
<dbReference type="RefSeq" id="WP_194930261.1">
    <property type="nucleotide sequence ID" value="NZ_JADLZT010000003.1"/>
</dbReference>
<keyword evidence="3" id="KW-1185">Reference proteome</keyword>
<comment type="caution">
    <text evidence="2">The sequence shown here is derived from an EMBL/GenBank/DDBJ whole genome shotgun (WGS) entry which is preliminary data.</text>
</comment>
<keyword evidence="1" id="KW-0812">Transmembrane</keyword>
<evidence type="ECO:0008006" key="4">
    <source>
        <dbReference type="Google" id="ProtNLM"/>
    </source>
</evidence>
<protein>
    <recommendedName>
        <fullName evidence="4">DUF2007 domain-containing protein</fullName>
    </recommendedName>
</protein>
<name>A0ABS0B992_9GAMM</name>
<dbReference type="EMBL" id="JADLZT010000003">
    <property type="protein sequence ID" value="MBF6023670.1"/>
    <property type="molecule type" value="Genomic_DNA"/>
</dbReference>
<reference evidence="2 3" key="1">
    <citation type="submission" date="2020-11" db="EMBL/GenBank/DDBJ databases">
        <title>Draft Genome Sequence and Secondary Metabolite Biosynthetic Potential of the Lysobacter niastensis Type strain DSM 18481.</title>
        <authorList>
            <person name="Turrini P."/>
            <person name="Artuso I."/>
            <person name="Tescari M."/>
            <person name="Lugli G.A."/>
            <person name="Frangipani E."/>
            <person name="Ventura M."/>
            <person name="Visca P."/>
        </authorList>
    </citation>
    <scope>NUCLEOTIDE SEQUENCE [LARGE SCALE GENOMIC DNA]</scope>
    <source>
        <strain evidence="2 3">DSM 18481</strain>
    </source>
</reference>